<dbReference type="AlphaFoldDB" id="A0AAE0B5Q5"/>
<dbReference type="InterPro" id="IPR012337">
    <property type="entry name" value="RNaseH-like_sf"/>
</dbReference>
<organism evidence="3 4">
    <name type="scientific">Dipteronia sinensis</name>
    <dbReference type="NCBI Taxonomy" id="43782"/>
    <lineage>
        <taxon>Eukaryota</taxon>
        <taxon>Viridiplantae</taxon>
        <taxon>Streptophyta</taxon>
        <taxon>Embryophyta</taxon>
        <taxon>Tracheophyta</taxon>
        <taxon>Spermatophyta</taxon>
        <taxon>Magnoliopsida</taxon>
        <taxon>eudicotyledons</taxon>
        <taxon>Gunneridae</taxon>
        <taxon>Pentapetalae</taxon>
        <taxon>rosids</taxon>
        <taxon>malvids</taxon>
        <taxon>Sapindales</taxon>
        <taxon>Sapindaceae</taxon>
        <taxon>Hippocastanoideae</taxon>
        <taxon>Acereae</taxon>
        <taxon>Dipteronia</taxon>
    </lineage>
</organism>
<evidence type="ECO:0000259" key="2">
    <source>
        <dbReference type="SMART" id="SM00597"/>
    </source>
</evidence>
<protein>
    <recommendedName>
        <fullName evidence="2">TTF-type domain-containing protein</fullName>
    </recommendedName>
</protein>
<proteinExistence type="predicted"/>
<dbReference type="PANTHER" id="PTHR45749">
    <property type="match status" value="1"/>
</dbReference>
<evidence type="ECO:0000256" key="1">
    <source>
        <dbReference type="SAM" id="MobiDB-lite"/>
    </source>
</evidence>
<feature type="domain" description="TTF-type" evidence="2">
    <location>
        <begin position="96"/>
        <end position="186"/>
    </location>
</feature>
<keyword evidence="4" id="KW-1185">Reference proteome</keyword>
<sequence>MNDDDVIDMNDNENLGNEIEKDENQLNDHDVIDVNANENLGNEIEQPTPHLDIYDPRIWENFDSKTIDLLVEKSHIREHNLNFPLDGRSRQFSYSYYTRKLPNRETQDRKWLVYSKHVDKVYCFCCKLFKSMNTNSLLAHEGFNNWKHLSERLREHENNMSTSTIKVEEYFLGFLKVDDTSRMWHFNELQAVLKSLGLDINDVSGQGYDNGSNMKGKHQVDVAISSLKNIFEQLQLFEGIFGFLYDSKKLISLDDNKLKECCVNLERALKHDTFVDVDSYDLFSELRVLQVVLPKEKKTAIEILEFVKASDCYLNVSIAYRILLTIPVTVASAERSFSKLKMLKSYLRSTMSQERLNGLTILCIENEMLEKIEFENIINEFASQNARRKHFK</sequence>
<dbReference type="EMBL" id="JANJYJ010000001">
    <property type="protein sequence ID" value="KAK3230503.1"/>
    <property type="molecule type" value="Genomic_DNA"/>
</dbReference>
<dbReference type="PANTHER" id="PTHR45749:SF35">
    <property type="entry name" value="AC-LIKE TRANSPOSASE-RELATED"/>
    <property type="match status" value="1"/>
</dbReference>
<name>A0AAE0B5Q5_9ROSI</name>
<comment type="caution">
    <text evidence="3">The sequence shown here is derived from an EMBL/GenBank/DDBJ whole genome shotgun (WGS) entry which is preliminary data.</text>
</comment>
<dbReference type="InterPro" id="IPR008906">
    <property type="entry name" value="HATC_C_dom"/>
</dbReference>
<dbReference type="InterPro" id="IPR006580">
    <property type="entry name" value="Znf_TTF"/>
</dbReference>
<reference evidence="3" key="1">
    <citation type="journal article" date="2023" name="Plant J.">
        <title>Genome sequences and population genomics provide insights into the demographic history, inbreeding, and mutation load of two 'living fossil' tree species of Dipteronia.</title>
        <authorList>
            <person name="Feng Y."/>
            <person name="Comes H.P."/>
            <person name="Chen J."/>
            <person name="Zhu S."/>
            <person name="Lu R."/>
            <person name="Zhang X."/>
            <person name="Li P."/>
            <person name="Qiu J."/>
            <person name="Olsen K.M."/>
            <person name="Qiu Y."/>
        </authorList>
    </citation>
    <scope>NUCLEOTIDE SEQUENCE</scope>
    <source>
        <strain evidence="3">NBL</strain>
    </source>
</reference>
<feature type="compositionally biased region" description="Acidic residues" evidence="1">
    <location>
        <begin position="1"/>
        <end position="11"/>
    </location>
</feature>
<feature type="region of interest" description="Disordered" evidence="1">
    <location>
        <begin position="1"/>
        <end position="24"/>
    </location>
</feature>
<dbReference type="Pfam" id="PF05699">
    <property type="entry name" value="Dimer_Tnp_hAT"/>
    <property type="match status" value="1"/>
</dbReference>
<dbReference type="SMART" id="SM00597">
    <property type="entry name" value="ZnF_TTF"/>
    <property type="match status" value="1"/>
</dbReference>
<gene>
    <name evidence="3" type="ORF">Dsin_002384</name>
</gene>
<dbReference type="Proteomes" id="UP001281410">
    <property type="component" value="Unassembled WGS sequence"/>
</dbReference>
<dbReference type="GO" id="GO:0046983">
    <property type="term" value="F:protein dimerization activity"/>
    <property type="evidence" value="ECO:0007669"/>
    <property type="project" value="InterPro"/>
</dbReference>
<evidence type="ECO:0000313" key="3">
    <source>
        <dbReference type="EMBL" id="KAK3230503.1"/>
    </source>
</evidence>
<accession>A0AAE0B5Q5</accession>
<evidence type="ECO:0000313" key="4">
    <source>
        <dbReference type="Proteomes" id="UP001281410"/>
    </source>
</evidence>
<dbReference type="SUPFAM" id="SSF53098">
    <property type="entry name" value="Ribonuclease H-like"/>
    <property type="match status" value="1"/>
</dbReference>